<dbReference type="Proteomes" id="UP000277580">
    <property type="component" value="Unassembled WGS sequence"/>
</dbReference>
<organism evidence="2 3">
    <name type="scientific">Morchella conica CCBAS932</name>
    <dbReference type="NCBI Taxonomy" id="1392247"/>
    <lineage>
        <taxon>Eukaryota</taxon>
        <taxon>Fungi</taxon>
        <taxon>Dikarya</taxon>
        <taxon>Ascomycota</taxon>
        <taxon>Pezizomycotina</taxon>
        <taxon>Pezizomycetes</taxon>
        <taxon>Pezizales</taxon>
        <taxon>Morchellaceae</taxon>
        <taxon>Morchella</taxon>
    </lineage>
</organism>
<protein>
    <submittedName>
        <fullName evidence="2">Uncharacterized protein</fullName>
    </submittedName>
</protein>
<evidence type="ECO:0000256" key="1">
    <source>
        <dbReference type="SAM" id="MobiDB-lite"/>
    </source>
</evidence>
<dbReference type="EMBL" id="ML119180">
    <property type="protein sequence ID" value="RPB07528.1"/>
    <property type="molecule type" value="Genomic_DNA"/>
</dbReference>
<keyword evidence="3" id="KW-1185">Reference proteome</keyword>
<reference evidence="2 3" key="1">
    <citation type="journal article" date="2018" name="Nat. Ecol. Evol.">
        <title>Pezizomycetes genomes reveal the molecular basis of ectomycorrhizal truffle lifestyle.</title>
        <authorList>
            <person name="Murat C."/>
            <person name="Payen T."/>
            <person name="Noel B."/>
            <person name="Kuo A."/>
            <person name="Morin E."/>
            <person name="Chen J."/>
            <person name="Kohler A."/>
            <person name="Krizsan K."/>
            <person name="Balestrini R."/>
            <person name="Da Silva C."/>
            <person name="Montanini B."/>
            <person name="Hainaut M."/>
            <person name="Levati E."/>
            <person name="Barry K.W."/>
            <person name="Belfiori B."/>
            <person name="Cichocki N."/>
            <person name="Clum A."/>
            <person name="Dockter R.B."/>
            <person name="Fauchery L."/>
            <person name="Guy J."/>
            <person name="Iotti M."/>
            <person name="Le Tacon F."/>
            <person name="Lindquist E.A."/>
            <person name="Lipzen A."/>
            <person name="Malagnac F."/>
            <person name="Mello A."/>
            <person name="Molinier V."/>
            <person name="Miyauchi S."/>
            <person name="Poulain J."/>
            <person name="Riccioni C."/>
            <person name="Rubini A."/>
            <person name="Sitrit Y."/>
            <person name="Splivallo R."/>
            <person name="Traeger S."/>
            <person name="Wang M."/>
            <person name="Zifcakova L."/>
            <person name="Wipf D."/>
            <person name="Zambonelli A."/>
            <person name="Paolocci F."/>
            <person name="Nowrousian M."/>
            <person name="Ottonello S."/>
            <person name="Baldrian P."/>
            <person name="Spatafora J.W."/>
            <person name="Henrissat B."/>
            <person name="Nagy L.G."/>
            <person name="Aury J.M."/>
            <person name="Wincker P."/>
            <person name="Grigoriev I.V."/>
            <person name="Bonfante P."/>
            <person name="Martin F.M."/>
        </authorList>
    </citation>
    <scope>NUCLEOTIDE SEQUENCE [LARGE SCALE GENOMIC DNA]</scope>
    <source>
        <strain evidence="2 3">CCBAS932</strain>
    </source>
</reference>
<evidence type="ECO:0000313" key="2">
    <source>
        <dbReference type="EMBL" id="RPB07528.1"/>
    </source>
</evidence>
<feature type="region of interest" description="Disordered" evidence="1">
    <location>
        <begin position="69"/>
        <end position="97"/>
    </location>
</feature>
<accession>A0A3N4KDG7</accession>
<gene>
    <name evidence="2" type="ORF">P167DRAFT_579138</name>
</gene>
<dbReference type="AlphaFoldDB" id="A0A3N4KDG7"/>
<name>A0A3N4KDG7_9PEZI</name>
<proteinExistence type="predicted"/>
<sequence length="97" mass="10758">MFKIWRRRTEENQLGTLKVIRESIQDKIEELRGPRKAADIAAWRAAKARQKAQQDRAILIWTEDASENPVATGRDLGAAEAQEASTNASGDALPGDK</sequence>
<dbReference type="InParanoid" id="A0A3N4KDG7"/>
<evidence type="ECO:0000313" key="3">
    <source>
        <dbReference type="Proteomes" id="UP000277580"/>
    </source>
</evidence>